<sequence length="121" mass="14052">MEKNTTYEFFICRCWKCKRFEHGANTDTWEDLEIKHYNFKNSNVGNFKAVEKEFTNKLEKVKGHLDKAYNKLIATAVRKNIDPAVINQFTTSRALVAASSEPQDIFDILKTAFPLMNDNKL</sequence>
<evidence type="ECO:0000313" key="2">
    <source>
        <dbReference type="Proteomes" id="UP000609172"/>
    </source>
</evidence>
<dbReference type="EMBL" id="JAEHFV010000001">
    <property type="protein sequence ID" value="MBK0368656.1"/>
    <property type="molecule type" value="Genomic_DNA"/>
</dbReference>
<dbReference type="RefSeq" id="WP_200104577.1">
    <property type="nucleotide sequence ID" value="NZ_JAEHFV010000001.1"/>
</dbReference>
<dbReference type="AlphaFoldDB" id="A0A934UIA9"/>
<gene>
    <name evidence="1" type="ORF">I5M07_02315</name>
</gene>
<proteinExistence type="predicted"/>
<name>A0A934UIA9_9FLAO</name>
<organism evidence="1 2">
    <name type="scientific">Flavobacterium agrisoli</name>
    <dbReference type="NCBI Taxonomy" id="2793066"/>
    <lineage>
        <taxon>Bacteria</taxon>
        <taxon>Pseudomonadati</taxon>
        <taxon>Bacteroidota</taxon>
        <taxon>Flavobacteriia</taxon>
        <taxon>Flavobacteriales</taxon>
        <taxon>Flavobacteriaceae</taxon>
        <taxon>Flavobacterium</taxon>
    </lineage>
</organism>
<evidence type="ECO:0000313" key="1">
    <source>
        <dbReference type="EMBL" id="MBK0368656.1"/>
    </source>
</evidence>
<comment type="caution">
    <text evidence="1">The sequence shown here is derived from an EMBL/GenBank/DDBJ whole genome shotgun (WGS) entry which is preliminary data.</text>
</comment>
<reference evidence="1" key="1">
    <citation type="submission" date="2020-12" db="EMBL/GenBank/DDBJ databases">
        <title>Bacterial novel species Flavobacterium sp. SE-1-e isolated from soil.</title>
        <authorList>
            <person name="Jung H.-Y."/>
        </authorList>
    </citation>
    <scope>NUCLEOTIDE SEQUENCE</scope>
    <source>
        <strain evidence="1">SE-1-e</strain>
    </source>
</reference>
<accession>A0A934UIA9</accession>
<dbReference type="Proteomes" id="UP000609172">
    <property type="component" value="Unassembled WGS sequence"/>
</dbReference>
<protein>
    <submittedName>
        <fullName evidence="1">Uncharacterized protein</fullName>
    </submittedName>
</protein>
<keyword evidence="2" id="KW-1185">Reference proteome</keyword>